<evidence type="ECO:0000313" key="2">
    <source>
        <dbReference type="Proteomes" id="UP000271098"/>
    </source>
</evidence>
<evidence type="ECO:0000313" key="3">
    <source>
        <dbReference type="WBParaSite" id="GPUH_0000654501-mRNA-1"/>
    </source>
</evidence>
<dbReference type="CDD" id="cd06558">
    <property type="entry name" value="crotonase-like"/>
    <property type="match status" value="1"/>
</dbReference>
<dbReference type="AlphaFoldDB" id="A0A183DCU5"/>
<dbReference type="PANTHER" id="PTHR43149:SF2">
    <property type="entry name" value="DELTA(3,5)-DELTA(2,4)-DIENOYL-COA ISOMERASE, MITOCHONDRIAL"/>
    <property type="match status" value="1"/>
</dbReference>
<organism evidence="3">
    <name type="scientific">Gongylonema pulchrum</name>
    <dbReference type="NCBI Taxonomy" id="637853"/>
    <lineage>
        <taxon>Eukaryota</taxon>
        <taxon>Metazoa</taxon>
        <taxon>Ecdysozoa</taxon>
        <taxon>Nematoda</taxon>
        <taxon>Chromadorea</taxon>
        <taxon>Rhabditida</taxon>
        <taxon>Spirurina</taxon>
        <taxon>Spiruromorpha</taxon>
        <taxon>Spiruroidea</taxon>
        <taxon>Gongylonematidae</taxon>
        <taxon>Gongylonema</taxon>
    </lineage>
</organism>
<name>A0A183DCU5_9BILA</name>
<proteinExistence type="predicted"/>
<dbReference type="WBParaSite" id="GPUH_0000654501-mRNA-1">
    <property type="protein sequence ID" value="GPUH_0000654501-mRNA-1"/>
    <property type="gene ID" value="GPUH_0000654501"/>
</dbReference>
<dbReference type="InterPro" id="IPR029045">
    <property type="entry name" value="ClpP/crotonase-like_dom_sf"/>
</dbReference>
<sequence>MLKKAALSGQYLDLWKRTLSTLPKLEFIEVSGDYRQHVCNVKLNRPDRRNALNLAFWKEIRTVFEHLAANSKCRAIILSGAGKSFCAGIDLQDGLGELSAIVQSATLDVGRKSLKLREMIATCQDGFTALERCPKPVIASVHGHCFGAGVSLVACADIRYATSDAVFSIK</sequence>
<dbReference type="Pfam" id="PF00378">
    <property type="entry name" value="ECH_1"/>
    <property type="match status" value="1"/>
</dbReference>
<dbReference type="OrthoDB" id="14970at2759"/>
<dbReference type="EMBL" id="UYRT01015496">
    <property type="protein sequence ID" value="VDK55061.1"/>
    <property type="molecule type" value="Genomic_DNA"/>
</dbReference>
<dbReference type="GO" id="GO:0005739">
    <property type="term" value="C:mitochondrion"/>
    <property type="evidence" value="ECO:0007669"/>
    <property type="project" value="TreeGrafter"/>
</dbReference>
<dbReference type="SUPFAM" id="SSF52096">
    <property type="entry name" value="ClpP/crotonase"/>
    <property type="match status" value="1"/>
</dbReference>
<keyword evidence="2" id="KW-1185">Reference proteome</keyword>
<accession>A0A183DCU5</accession>
<dbReference type="InterPro" id="IPR045002">
    <property type="entry name" value="Ech1-like"/>
</dbReference>
<dbReference type="InterPro" id="IPR001753">
    <property type="entry name" value="Enoyl-CoA_hydra/iso"/>
</dbReference>
<protein>
    <submittedName>
        <fullName evidence="3">Delta(3,5)-Delta(2,4)-dienoyl-CoA isomerase, mitochondrial</fullName>
    </submittedName>
</protein>
<dbReference type="Proteomes" id="UP000271098">
    <property type="component" value="Unassembled WGS sequence"/>
</dbReference>
<dbReference type="GO" id="GO:0051750">
    <property type="term" value="F:delta(3,5)-delta(2,4)-dienoyl-CoA isomerase activity"/>
    <property type="evidence" value="ECO:0007669"/>
    <property type="project" value="TreeGrafter"/>
</dbReference>
<reference evidence="1 2" key="2">
    <citation type="submission" date="2018-11" db="EMBL/GenBank/DDBJ databases">
        <authorList>
            <consortium name="Pathogen Informatics"/>
        </authorList>
    </citation>
    <scope>NUCLEOTIDE SEQUENCE [LARGE SCALE GENOMIC DNA]</scope>
</reference>
<gene>
    <name evidence="1" type="ORF">GPUH_LOCUS6531</name>
</gene>
<dbReference type="PANTHER" id="PTHR43149">
    <property type="entry name" value="ENOYL-COA HYDRATASE"/>
    <property type="match status" value="1"/>
</dbReference>
<reference evidence="3" key="1">
    <citation type="submission" date="2016-06" db="UniProtKB">
        <authorList>
            <consortium name="WormBaseParasite"/>
        </authorList>
    </citation>
    <scope>IDENTIFICATION</scope>
</reference>
<dbReference type="Gene3D" id="3.90.226.10">
    <property type="entry name" value="2-enoyl-CoA Hydratase, Chain A, domain 1"/>
    <property type="match status" value="1"/>
</dbReference>
<evidence type="ECO:0000313" key="1">
    <source>
        <dbReference type="EMBL" id="VDK55061.1"/>
    </source>
</evidence>